<dbReference type="Proteomes" id="UP001642484">
    <property type="component" value="Unassembled WGS sequence"/>
</dbReference>
<sequence>MDTSMLLDEKLLRPSLDCTYEGSWRSAKGECAIFTDPRINRLTYEESLSDQDARLHGWLEPYEDEQGDGVIACWVAVLHLLGEDELPWYGPSFGEEPEALGQIKVELLPGQKMQTSIRIEDEDEDWQSPTCFTRRTDEEIQAAAAAASLAAAGGAFVFGAK</sequence>
<evidence type="ECO:0000313" key="1">
    <source>
        <dbReference type="EMBL" id="CAK9023143.1"/>
    </source>
</evidence>
<gene>
    <name evidence="1" type="ORF">CCMP2556_LOCUS15114</name>
</gene>
<keyword evidence="2" id="KW-1185">Reference proteome</keyword>
<name>A0ABP0K8N3_9DINO</name>
<reference evidence="1 2" key="1">
    <citation type="submission" date="2024-02" db="EMBL/GenBank/DDBJ databases">
        <authorList>
            <person name="Chen Y."/>
            <person name="Shah S."/>
            <person name="Dougan E. K."/>
            <person name="Thang M."/>
            <person name="Chan C."/>
        </authorList>
    </citation>
    <scope>NUCLEOTIDE SEQUENCE [LARGE SCALE GENOMIC DNA]</scope>
</reference>
<protein>
    <submittedName>
        <fullName evidence="1">Uncharacterized protein</fullName>
    </submittedName>
</protein>
<organism evidence="1 2">
    <name type="scientific">Durusdinium trenchii</name>
    <dbReference type="NCBI Taxonomy" id="1381693"/>
    <lineage>
        <taxon>Eukaryota</taxon>
        <taxon>Sar</taxon>
        <taxon>Alveolata</taxon>
        <taxon>Dinophyceae</taxon>
        <taxon>Suessiales</taxon>
        <taxon>Symbiodiniaceae</taxon>
        <taxon>Durusdinium</taxon>
    </lineage>
</organism>
<proteinExistence type="predicted"/>
<evidence type="ECO:0000313" key="2">
    <source>
        <dbReference type="Proteomes" id="UP001642484"/>
    </source>
</evidence>
<accession>A0ABP0K8N3</accession>
<comment type="caution">
    <text evidence="1">The sequence shown here is derived from an EMBL/GenBank/DDBJ whole genome shotgun (WGS) entry which is preliminary data.</text>
</comment>
<dbReference type="EMBL" id="CAXAMN010007858">
    <property type="protein sequence ID" value="CAK9023143.1"/>
    <property type="molecule type" value="Genomic_DNA"/>
</dbReference>